<keyword evidence="2" id="KW-1185">Reference proteome</keyword>
<gene>
    <name evidence="1" type="ORF">BN2614_LOCUS3</name>
</gene>
<evidence type="ECO:0000313" key="2">
    <source>
        <dbReference type="Proteomes" id="UP000269945"/>
    </source>
</evidence>
<sequence>IPAVHAPQQSRTTLEGFAPFLFQIQNIFRYNSFLSCSAKHTRQLLAFGFTLTGTKSALPKIDSSHFTRRHEMRRT</sequence>
<proteinExistence type="predicted"/>
<dbReference type="AlphaFoldDB" id="A0A9X9Q2R3"/>
<feature type="non-terminal residue" evidence="1">
    <location>
        <position position="75"/>
    </location>
</feature>
<comment type="caution">
    <text evidence="1">The sequence shown here is derived from an EMBL/GenBank/DDBJ whole genome shotgun (WGS) entry which is preliminary data.</text>
</comment>
<protein>
    <submittedName>
        <fullName evidence="1">Uncharacterized protein</fullName>
    </submittedName>
</protein>
<accession>A0A9X9Q2R3</accession>
<dbReference type="EMBL" id="CYRY02025570">
    <property type="protein sequence ID" value="VCW98423.1"/>
    <property type="molecule type" value="Genomic_DNA"/>
</dbReference>
<organism evidence="1 2">
    <name type="scientific">Gulo gulo</name>
    <name type="common">Wolverine</name>
    <name type="synonym">Gluton</name>
    <dbReference type="NCBI Taxonomy" id="48420"/>
    <lineage>
        <taxon>Eukaryota</taxon>
        <taxon>Metazoa</taxon>
        <taxon>Chordata</taxon>
        <taxon>Craniata</taxon>
        <taxon>Vertebrata</taxon>
        <taxon>Euteleostomi</taxon>
        <taxon>Mammalia</taxon>
        <taxon>Eutheria</taxon>
        <taxon>Laurasiatheria</taxon>
        <taxon>Carnivora</taxon>
        <taxon>Caniformia</taxon>
        <taxon>Musteloidea</taxon>
        <taxon>Mustelidae</taxon>
        <taxon>Guloninae</taxon>
        <taxon>Gulo</taxon>
    </lineage>
</organism>
<evidence type="ECO:0000313" key="1">
    <source>
        <dbReference type="EMBL" id="VCW98423.1"/>
    </source>
</evidence>
<reference evidence="1 2" key="1">
    <citation type="submission" date="2018-10" db="EMBL/GenBank/DDBJ databases">
        <authorList>
            <person name="Ekblom R."/>
            <person name="Jareborg N."/>
        </authorList>
    </citation>
    <scope>NUCLEOTIDE SEQUENCE [LARGE SCALE GENOMIC DNA]</scope>
    <source>
        <tissue evidence="1">Muscle</tissue>
    </source>
</reference>
<feature type="non-terminal residue" evidence="1">
    <location>
        <position position="1"/>
    </location>
</feature>
<dbReference type="Proteomes" id="UP000269945">
    <property type="component" value="Unassembled WGS sequence"/>
</dbReference>
<name>A0A9X9Q2R3_GULGU</name>